<accession>A0A520S6U6</accession>
<keyword evidence="1 3" id="KW-0175">Coiled coil</keyword>
<dbReference type="GO" id="GO:0005737">
    <property type="term" value="C:cytoplasm"/>
    <property type="evidence" value="ECO:0007669"/>
    <property type="project" value="InterPro"/>
</dbReference>
<evidence type="ECO:0000256" key="3">
    <source>
        <dbReference type="SAM" id="Coils"/>
    </source>
</evidence>
<dbReference type="EMBL" id="SHAH01000003">
    <property type="protein sequence ID" value="RZO78203.1"/>
    <property type="molecule type" value="Genomic_DNA"/>
</dbReference>
<keyword evidence="2" id="KW-0131">Cell cycle</keyword>
<dbReference type="GO" id="GO:0000917">
    <property type="term" value="P:division septum assembly"/>
    <property type="evidence" value="ECO:0007669"/>
    <property type="project" value="UniProtKB-KW"/>
</dbReference>
<feature type="coiled-coil region" evidence="3">
    <location>
        <begin position="13"/>
        <end position="61"/>
    </location>
</feature>
<comment type="caution">
    <text evidence="4">The sequence shown here is derived from an EMBL/GenBank/DDBJ whole genome shotgun (WGS) entry which is preliminary data.</text>
</comment>
<evidence type="ECO:0000313" key="4">
    <source>
        <dbReference type="EMBL" id="RZO78203.1"/>
    </source>
</evidence>
<evidence type="ECO:0000256" key="2">
    <source>
        <dbReference type="ARBA" id="ARBA00023210"/>
    </source>
</evidence>
<keyword evidence="2" id="KW-0717">Septation</keyword>
<protein>
    <submittedName>
        <fullName evidence="4">Cell division protein ZapB</fullName>
    </submittedName>
</protein>
<reference evidence="4 5" key="1">
    <citation type="submission" date="2019-02" db="EMBL/GenBank/DDBJ databases">
        <title>Prokaryotic population dynamics and viral predation in marine succession experiment using metagenomics: the confinement effect.</title>
        <authorList>
            <person name="Haro-Moreno J.M."/>
            <person name="Rodriguez-Valera F."/>
            <person name="Lopez-Perez M."/>
        </authorList>
    </citation>
    <scope>NUCLEOTIDE SEQUENCE [LARGE SCALE GENOMIC DNA]</scope>
    <source>
        <strain evidence="4">MED-G158</strain>
    </source>
</reference>
<dbReference type="Pfam" id="PF06005">
    <property type="entry name" value="ZapB"/>
    <property type="match status" value="1"/>
</dbReference>
<evidence type="ECO:0000313" key="5">
    <source>
        <dbReference type="Proteomes" id="UP000320404"/>
    </source>
</evidence>
<evidence type="ECO:0000256" key="1">
    <source>
        <dbReference type="ARBA" id="ARBA00023054"/>
    </source>
</evidence>
<dbReference type="Proteomes" id="UP000320404">
    <property type="component" value="Unassembled WGS sequence"/>
</dbReference>
<proteinExistence type="predicted"/>
<dbReference type="AlphaFoldDB" id="A0A520S6U6"/>
<dbReference type="InterPro" id="IPR009252">
    <property type="entry name" value="Cell_div_ZapB"/>
</dbReference>
<keyword evidence="4" id="KW-0132">Cell division</keyword>
<gene>
    <name evidence="4" type="primary">zapB</name>
    <name evidence="4" type="ORF">EVA69_00530</name>
</gene>
<dbReference type="GO" id="GO:0043093">
    <property type="term" value="P:FtsZ-dependent cytokinesis"/>
    <property type="evidence" value="ECO:0007669"/>
    <property type="project" value="InterPro"/>
</dbReference>
<name>A0A520S6U6_9GAMM</name>
<organism evidence="4 5">
    <name type="scientific">OM182 bacterium</name>
    <dbReference type="NCBI Taxonomy" id="2510334"/>
    <lineage>
        <taxon>Bacteria</taxon>
        <taxon>Pseudomonadati</taxon>
        <taxon>Pseudomonadota</taxon>
        <taxon>Gammaproteobacteria</taxon>
        <taxon>OMG group</taxon>
        <taxon>OM182 clade</taxon>
    </lineage>
</organism>
<sequence length="68" mass="7992">MSDESFNLLSTKVDDLIDLCAEMKRENQMLKTDQSSWQNERQQLMEKNQLAKTRLQSVLDRLKAMDNS</sequence>